<evidence type="ECO:0000313" key="5">
    <source>
        <dbReference type="Proteomes" id="UP000325313"/>
    </source>
</evidence>
<evidence type="ECO:0000313" key="2">
    <source>
        <dbReference type="EMBL" id="KAA1082503.1"/>
    </source>
</evidence>
<dbReference type="Proteomes" id="UP000324748">
    <property type="component" value="Unassembled WGS sequence"/>
</dbReference>
<evidence type="ECO:0000256" key="1">
    <source>
        <dbReference type="SAM" id="SignalP"/>
    </source>
</evidence>
<protein>
    <submittedName>
        <fullName evidence="2">Uncharacterized protein</fullName>
    </submittedName>
</protein>
<keyword evidence="4" id="KW-1185">Reference proteome</keyword>
<keyword evidence="1" id="KW-0732">Signal</keyword>
<evidence type="ECO:0000313" key="3">
    <source>
        <dbReference type="EMBL" id="KAA1133599.1"/>
    </source>
</evidence>
<dbReference type="EMBL" id="VSWC01000119">
    <property type="protein sequence ID" value="KAA1082503.1"/>
    <property type="molecule type" value="Genomic_DNA"/>
</dbReference>
<sequence length="198" mass="22171">MPRSLAGIIVLSALSYALPAPIHDLPITTSSSVPYECPATSIPVKQSYYSEGIEPINQAFRDEAGHYSSNPQVTMKPPEYLPMVHPECTEPTKVDTNGKRHPTDDEKKKIADILKNYPPGYVYKISRSKFYVQMSKPIFSSEYSFGRVRILGADEKIIHETGCCHYNCNSVTHGCLRILGFILDSMIAETQDDCKHNE</sequence>
<proteinExistence type="predicted"/>
<feature type="signal peptide" evidence="1">
    <location>
        <begin position="1"/>
        <end position="19"/>
    </location>
</feature>
<evidence type="ECO:0000313" key="4">
    <source>
        <dbReference type="Proteomes" id="UP000324748"/>
    </source>
</evidence>
<gene>
    <name evidence="2" type="ORF">PGT21_005583</name>
    <name evidence="3" type="ORF">PGTUg99_026651</name>
</gene>
<dbReference type="Proteomes" id="UP000325313">
    <property type="component" value="Unassembled WGS sequence"/>
</dbReference>
<dbReference type="AlphaFoldDB" id="A0A5B0N1R3"/>
<dbReference type="EMBL" id="VDEP01000071">
    <property type="protein sequence ID" value="KAA1133599.1"/>
    <property type="molecule type" value="Genomic_DNA"/>
</dbReference>
<comment type="caution">
    <text evidence="2">The sequence shown here is derived from an EMBL/GenBank/DDBJ whole genome shotgun (WGS) entry which is preliminary data.</text>
</comment>
<dbReference type="OrthoDB" id="2508864at2759"/>
<reference evidence="4 5" key="1">
    <citation type="submission" date="2019-05" db="EMBL/GenBank/DDBJ databases">
        <title>Emergence of the Ug99 lineage of the wheat stem rust pathogen through somatic hybridization.</title>
        <authorList>
            <person name="Li F."/>
            <person name="Upadhyaya N.M."/>
            <person name="Sperschneider J."/>
            <person name="Matny O."/>
            <person name="Nguyen-Phuc H."/>
            <person name="Mago R."/>
            <person name="Raley C."/>
            <person name="Miller M.E."/>
            <person name="Silverstein K.A.T."/>
            <person name="Henningsen E."/>
            <person name="Hirsch C.D."/>
            <person name="Visser B."/>
            <person name="Pretorius Z.A."/>
            <person name="Steffenson B.J."/>
            <person name="Schwessinger B."/>
            <person name="Dodds P.N."/>
            <person name="Figueroa M."/>
        </authorList>
    </citation>
    <scope>NUCLEOTIDE SEQUENCE [LARGE SCALE GENOMIC DNA]</scope>
    <source>
        <strain evidence="2">21-0</strain>
        <strain evidence="3 5">Ug99</strain>
    </source>
</reference>
<organism evidence="2 4">
    <name type="scientific">Puccinia graminis f. sp. tritici</name>
    <dbReference type="NCBI Taxonomy" id="56615"/>
    <lineage>
        <taxon>Eukaryota</taxon>
        <taxon>Fungi</taxon>
        <taxon>Dikarya</taxon>
        <taxon>Basidiomycota</taxon>
        <taxon>Pucciniomycotina</taxon>
        <taxon>Pucciniomycetes</taxon>
        <taxon>Pucciniales</taxon>
        <taxon>Pucciniaceae</taxon>
        <taxon>Puccinia</taxon>
    </lineage>
</organism>
<accession>A0A5B0N1R3</accession>
<name>A0A5B0N1R3_PUCGR</name>
<feature type="chain" id="PRO_5036366201" evidence="1">
    <location>
        <begin position="20"/>
        <end position="198"/>
    </location>
</feature>